<gene>
    <name evidence="1" type="ORF">INT47_003099</name>
</gene>
<organism evidence="1 2">
    <name type="scientific">Mucor saturninus</name>
    <dbReference type="NCBI Taxonomy" id="64648"/>
    <lineage>
        <taxon>Eukaryota</taxon>
        <taxon>Fungi</taxon>
        <taxon>Fungi incertae sedis</taxon>
        <taxon>Mucoromycota</taxon>
        <taxon>Mucoromycotina</taxon>
        <taxon>Mucoromycetes</taxon>
        <taxon>Mucorales</taxon>
        <taxon>Mucorineae</taxon>
        <taxon>Mucoraceae</taxon>
        <taxon>Mucor</taxon>
    </lineage>
</organism>
<sequence>MPYNDKLYYYYQLISNHRNLVLAEYQQLIESQMAFNDQMFLYYKTTFLDSPSLFELTPFLIQARLTYPTEPVNNRFSFANYHYFRISHPFLTDDDNPRTSYRAMCGI</sequence>
<evidence type="ECO:0000313" key="1">
    <source>
        <dbReference type="EMBL" id="KAG2197491.1"/>
    </source>
</evidence>
<comment type="caution">
    <text evidence="1">The sequence shown here is derived from an EMBL/GenBank/DDBJ whole genome shotgun (WGS) entry which is preliminary data.</text>
</comment>
<dbReference type="Proteomes" id="UP000603453">
    <property type="component" value="Unassembled WGS sequence"/>
</dbReference>
<protein>
    <submittedName>
        <fullName evidence="1">Uncharacterized protein</fullName>
    </submittedName>
</protein>
<dbReference type="AlphaFoldDB" id="A0A8H7QTT1"/>
<accession>A0A8H7QTT1</accession>
<dbReference type="EMBL" id="JAEPRD010000128">
    <property type="protein sequence ID" value="KAG2197491.1"/>
    <property type="molecule type" value="Genomic_DNA"/>
</dbReference>
<proteinExistence type="predicted"/>
<evidence type="ECO:0000313" key="2">
    <source>
        <dbReference type="Proteomes" id="UP000603453"/>
    </source>
</evidence>
<reference evidence="1" key="1">
    <citation type="submission" date="2020-12" db="EMBL/GenBank/DDBJ databases">
        <title>Metabolic potential, ecology and presence of endohyphal bacteria is reflected in genomic diversity of Mucoromycotina.</title>
        <authorList>
            <person name="Muszewska A."/>
            <person name="Okrasinska A."/>
            <person name="Steczkiewicz K."/>
            <person name="Drgas O."/>
            <person name="Orlowska M."/>
            <person name="Perlinska-Lenart U."/>
            <person name="Aleksandrzak-Piekarczyk T."/>
            <person name="Szatraj K."/>
            <person name="Zielenkiewicz U."/>
            <person name="Pilsyk S."/>
            <person name="Malc E."/>
            <person name="Mieczkowski P."/>
            <person name="Kruszewska J.S."/>
            <person name="Biernat P."/>
            <person name="Pawlowska J."/>
        </authorList>
    </citation>
    <scope>NUCLEOTIDE SEQUENCE</scope>
    <source>
        <strain evidence="1">WA0000017839</strain>
    </source>
</reference>
<keyword evidence="2" id="KW-1185">Reference proteome</keyword>
<name>A0A8H7QTT1_9FUNG</name>